<dbReference type="InterPro" id="IPR036291">
    <property type="entry name" value="NAD(P)-bd_dom_sf"/>
</dbReference>
<accession>A0A9W6M7X1</accession>
<dbReference type="CDD" id="cd12167">
    <property type="entry name" value="2-Hacid_dh_8"/>
    <property type="match status" value="1"/>
</dbReference>
<feature type="domain" description="D-isomer specific 2-hydroxyacid dehydrogenase NAD-binding" evidence="4">
    <location>
        <begin position="118"/>
        <end position="295"/>
    </location>
</feature>
<evidence type="ECO:0000259" key="4">
    <source>
        <dbReference type="Pfam" id="PF02826"/>
    </source>
</evidence>
<organism evidence="5 6">
    <name type="scientific">Microbacterium keratanolyticum</name>
    <dbReference type="NCBI Taxonomy" id="67574"/>
    <lineage>
        <taxon>Bacteria</taxon>
        <taxon>Bacillati</taxon>
        <taxon>Actinomycetota</taxon>
        <taxon>Actinomycetes</taxon>
        <taxon>Micrococcales</taxon>
        <taxon>Microbacteriaceae</taxon>
        <taxon>Microbacterium</taxon>
    </lineage>
</organism>
<gene>
    <name evidence="5" type="ORF">GCM10017596_02190</name>
</gene>
<dbReference type="Pfam" id="PF02826">
    <property type="entry name" value="2-Hacid_dh_C"/>
    <property type="match status" value="1"/>
</dbReference>
<keyword evidence="2" id="KW-0560">Oxidoreductase</keyword>
<reference evidence="5" key="2">
    <citation type="submission" date="2023-01" db="EMBL/GenBank/DDBJ databases">
        <authorList>
            <person name="Sun Q."/>
            <person name="Evtushenko L."/>
        </authorList>
    </citation>
    <scope>NUCLEOTIDE SEQUENCE</scope>
    <source>
        <strain evidence="5">VKM Ac-1958</strain>
    </source>
</reference>
<evidence type="ECO:0000313" key="5">
    <source>
        <dbReference type="EMBL" id="GLK00504.1"/>
    </source>
</evidence>
<dbReference type="SUPFAM" id="SSF51735">
    <property type="entry name" value="NAD(P)-binding Rossmann-fold domains"/>
    <property type="match status" value="1"/>
</dbReference>
<keyword evidence="6" id="KW-1185">Reference proteome</keyword>
<evidence type="ECO:0000256" key="1">
    <source>
        <dbReference type="ARBA" id="ARBA00005854"/>
    </source>
</evidence>
<dbReference type="PANTHER" id="PTHR42789:SF1">
    <property type="entry name" value="D-ISOMER SPECIFIC 2-HYDROXYACID DEHYDROGENASE FAMILY PROTEIN (AFU_ORTHOLOGUE AFUA_6G10090)"/>
    <property type="match status" value="1"/>
</dbReference>
<proteinExistence type="inferred from homology"/>
<dbReference type="PANTHER" id="PTHR42789">
    <property type="entry name" value="D-ISOMER SPECIFIC 2-HYDROXYACID DEHYDROGENASE FAMILY PROTEIN (AFU_ORTHOLOGUE AFUA_6G10090)"/>
    <property type="match status" value="1"/>
</dbReference>
<dbReference type="InterPro" id="IPR006140">
    <property type="entry name" value="D-isomer_DH_NAD-bd"/>
</dbReference>
<dbReference type="Gene3D" id="3.40.50.720">
    <property type="entry name" value="NAD(P)-binding Rossmann-like Domain"/>
    <property type="match status" value="2"/>
</dbReference>
<evidence type="ECO:0000313" key="6">
    <source>
        <dbReference type="Proteomes" id="UP001142325"/>
    </source>
</evidence>
<protein>
    <submittedName>
        <fullName evidence="5">Dehydrogenase</fullName>
    </submittedName>
</protein>
<dbReference type="SUPFAM" id="SSF52283">
    <property type="entry name" value="Formate/glycerate dehydrogenase catalytic domain-like"/>
    <property type="match status" value="1"/>
</dbReference>
<dbReference type="Proteomes" id="UP001142325">
    <property type="component" value="Unassembled WGS sequence"/>
</dbReference>
<reference evidence="5" key="1">
    <citation type="journal article" date="2014" name="Int. J. Syst. Evol. Microbiol.">
        <title>Complete genome sequence of Corynebacterium casei LMG S-19264T (=DSM 44701T), isolated from a smear-ripened cheese.</title>
        <authorList>
            <consortium name="US DOE Joint Genome Institute (JGI-PGF)"/>
            <person name="Walter F."/>
            <person name="Albersmeier A."/>
            <person name="Kalinowski J."/>
            <person name="Ruckert C."/>
        </authorList>
    </citation>
    <scope>NUCLEOTIDE SEQUENCE</scope>
    <source>
        <strain evidence="5">VKM Ac-1958</strain>
    </source>
</reference>
<evidence type="ECO:0000256" key="3">
    <source>
        <dbReference type="ARBA" id="ARBA00023027"/>
    </source>
</evidence>
<evidence type="ECO:0000256" key="2">
    <source>
        <dbReference type="ARBA" id="ARBA00023002"/>
    </source>
</evidence>
<dbReference type="InterPro" id="IPR050857">
    <property type="entry name" value="D-2-hydroxyacid_DH"/>
</dbReference>
<comment type="caution">
    <text evidence="5">The sequence shown here is derived from an EMBL/GenBank/DDBJ whole genome shotgun (WGS) entry which is preliminary data.</text>
</comment>
<keyword evidence="3" id="KW-0520">NAD</keyword>
<name>A0A9W6M7X1_9MICO</name>
<dbReference type="EMBL" id="BSET01000001">
    <property type="protein sequence ID" value="GLK00504.1"/>
    <property type="molecule type" value="Genomic_DNA"/>
</dbReference>
<dbReference type="GO" id="GO:0016491">
    <property type="term" value="F:oxidoreductase activity"/>
    <property type="evidence" value="ECO:0007669"/>
    <property type="project" value="UniProtKB-KW"/>
</dbReference>
<dbReference type="GO" id="GO:0051287">
    <property type="term" value="F:NAD binding"/>
    <property type="evidence" value="ECO:0007669"/>
    <property type="project" value="InterPro"/>
</dbReference>
<dbReference type="AlphaFoldDB" id="A0A9W6M7X1"/>
<sequence>MQSSNLPVVIIDAPVELADELFVHGVLDTLQTRAHVVHSVDRLEQIDEHLRARAEVLITSWGTQLIDVEVLQSMPALRAIVHTGGTIRSFVHPDVIAAGIVVSTQAEENAKIVAEYTLAMVVASLKGIFATARRYRHEKGALNRWPLLQTLGVTGKTIGIIGASRVGQAVIALLRRYDVEVVLYDPYVDDATALELGVRKVDLCELMRASDVVSLHAPATAETAGMITREHLLSMKPTATFINTARGSLVDQAALLDVLAEGNVTAVLDVTDPMVLDAEDALWDLDTVLLTPHIAGAVGSDLRLLGAGAVAEALRVLDRAPLHYAVLASDLPRLA</sequence>
<comment type="similarity">
    <text evidence="1">Belongs to the D-isomer specific 2-hydroxyacid dehydrogenase family.</text>
</comment>